<dbReference type="SMART" id="SM00474">
    <property type="entry name" value="35EXOc"/>
    <property type="match status" value="1"/>
</dbReference>
<protein>
    <submittedName>
        <fullName evidence="2">Ribonuclease D</fullName>
    </submittedName>
</protein>
<feature type="domain" description="3'-5' exonuclease" evidence="1">
    <location>
        <begin position="1"/>
        <end position="179"/>
    </location>
</feature>
<dbReference type="InterPro" id="IPR051086">
    <property type="entry name" value="RNase_D-like"/>
</dbReference>
<dbReference type="InterPro" id="IPR036397">
    <property type="entry name" value="RNaseH_sf"/>
</dbReference>
<proteinExistence type="predicted"/>
<dbReference type="PANTHER" id="PTHR47649">
    <property type="entry name" value="RIBONUCLEASE D"/>
    <property type="match status" value="1"/>
</dbReference>
<comment type="caution">
    <text evidence="2">The sequence shown here is derived from an EMBL/GenBank/DDBJ whole genome shotgun (WGS) entry which is preliminary data.</text>
</comment>
<keyword evidence="3" id="KW-1185">Reference proteome</keyword>
<sequence length="309" mass="35648">MPYITNPNDISSQIAAYTQAKTLWVDTEVADYNTKKPRLSLIQVLDESTDLSGDRVFILDILEYPDITEIFIEKIMLNPAIEKVFHNSSFDLKFLGKNKAKNVICTLEIAKKIPYYLLPVPNLQLKTLAENLCYFPNVDKTQSQSDWGQRPLTKSQLHYAKMDPVYLAHVHHRLLQLTQLINPNPANEDLTALAQRYREIEHNWKSLDTEINHIKDRIKAAMQAQNLSESDYFKLSSYEKTTKKVSFDELAKFAQERGINLDFPITVTQNLQKQLGLTDGLPIQEEKSINSRLNFKEKEQDEADDDIPF</sequence>
<evidence type="ECO:0000313" key="3">
    <source>
        <dbReference type="Proteomes" id="UP001442494"/>
    </source>
</evidence>
<accession>A0ABV0JM67</accession>
<dbReference type="RefSeq" id="WP_190421070.1">
    <property type="nucleotide sequence ID" value="NZ_JAMPKK010000012.1"/>
</dbReference>
<name>A0ABV0JM67_9CYAN</name>
<reference evidence="2 3" key="1">
    <citation type="submission" date="2022-04" db="EMBL/GenBank/DDBJ databases">
        <title>Positive selection, recombination, and allopatry shape intraspecific diversity of widespread and dominant cyanobacteria.</title>
        <authorList>
            <person name="Wei J."/>
            <person name="Shu W."/>
            <person name="Hu C."/>
        </authorList>
    </citation>
    <scope>NUCLEOTIDE SEQUENCE [LARGE SCALE GENOMIC DNA]</scope>
    <source>
        <strain evidence="2 3">GB2-A5</strain>
    </source>
</reference>
<dbReference type="Proteomes" id="UP001442494">
    <property type="component" value="Unassembled WGS sequence"/>
</dbReference>
<organism evidence="2 3">
    <name type="scientific">Funiculus sociatus GB2-A5</name>
    <dbReference type="NCBI Taxonomy" id="2933946"/>
    <lineage>
        <taxon>Bacteria</taxon>
        <taxon>Bacillati</taxon>
        <taxon>Cyanobacteriota</taxon>
        <taxon>Cyanophyceae</taxon>
        <taxon>Coleofasciculales</taxon>
        <taxon>Coleofasciculaceae</taxon>
        <taxon>Funiculus</taxon>
    </lineage>
</organism>
<dbReference type="SUPFAM" id="SSF53098">
    <property type="entry name" value="Ribonuclease H-like"/>
    <property type="match status" value="1"/>
</dbReference>
<evidence type="ECO:0000313" key="2">
    <source>
        <dbReference type="EMBL" id="MEP0864365.1"/>
    </source>
</evidence>
<dbReference type="EMBL" id="JAMPKK010000012">
    <property type="protein sequence ID" value="MEP0864365.1"/>
    <property type="molecule type" value="Genomic_DNA"/>
</dbReference>
<dbReference type="CDD" id="cd06142">
    <property type="entry name" value="RNaseD_exo"/>
    <property type="match status" value="1"/>
</dbReference>
<dbReference type="Pfam" id="PF01612">
    <property type="entry name" value="DNA_pol_A_exo1"/>
    <property type="match status" value="1"/>
</dbReference>
<evidence type="ECO:0000259" key="1">
    <source>
        <dbReference type="SMART" id="SM00474"/>
    </source>
</evidence>
<gene>
    <name evidence="2" type="ORF">NDI37_07770</name>
</gene>
<dbReference type="PANTHER" id="PTHR47649:SF1">
    <property type="entry name" value="RIBONUCLEASE D"/>
    <property type="match status" value="1"/>
</dbReference>
<dbReference type="InterPro" id="IPR002562">
    <property type="entry name" value="3'-5'_exonuclease_dom"/>
</dbReference>
<dbReference type="Gene3D" id="3.30.420.10">
    <property type="entry name" value="Ribonuclease H-like superfamily/Ribonuclease H"/>
    <property type="match status" value="1"/>
</dbReference>
<dbReference type="InterPro" id="IPR012337">
    <property type="entry name" value="RNaseH-like_sf"/>
</dbReference>